<dbReference type="PROSITE" id="PS00086">
    <property type="entry name" value="CYTOCHROME_P450"/>
    <property type="match status" value="1"/>
</dbReference>
<evidence type="ECO:0000313" key="8">
    <source>
        <dbReference type="EMBL" id="KAK1698511.1"/>
    </source>
</evidence>
<dbReference type="GO" id="GO:0005506">
    <property type="term" value="F:iron ion binding"/>
    <property type="evidence" value="ECO:0007669"/>
    <property type="project" value="InterPro"/>
</dbReference>
<dbReference type="Pfam" id="PF00067">
    <property type="entry name" value="p450"/>
    <property type="match status" value="1"/>
</dbReference>
<keyword evidence="2" id="KW-0812">Transmembrane</keyword>
<reference evidence="8" key="1">
    <citation type="submission" date="2023-07" db="EMBL/GenBank/DDBJ databases">
        <title>A chromosome-level genome assembly of Lolium multiflorum.</title>
        <authorList>
            <person name="Chen Y."/>
            <person name="Copetti D."/>
            <person name="Kolliker R."/>
            <person name="Studer B."/>
        </authorList>
    </citation>
    <scope>NUCLEOTIDE SEQUENCE</scope>
    <source>
        <strain evidence="8">02402/16</strain>
        <tissue evidence="8">Leaf</tissue>
    </source>
</reference>
<name>A0AAD8U264_LOLMU</name>
<evidence type="ECO:0000256" key="2">
    <source>
        <dbReference type="ARBA" id="ARBA00022692"/>
    </source>
</evidence>
<evidence type="ECO:0000256" key="5">
    <source>
        <dbReference type="ARBA" id="ARBA00023136"/>
    </source>
</evidence>
<dbReference type="GO" id="GO:0016709">
    <property type="term" value="F:oxidoreductase activity, acting on paired donors, with incorporation or reduction of molecular oxygen, NAD(P)H as one donor, and incorporation of one atom of oxygen"/>
    <property type="evidence" value="ECO:0007669"/>
    <property type="project" value="TreeGrafter"/>
</dbReference>
<evidence type="ECO:0000256" key="6">
    <source>
        <dbReference type="PIRSR" id="PIRSR602401-1"/>
    </source>
</evidence>
<dbReference type="InterPro" id="IPR001128">
    <property type="entry name" value="Cyt_P450"/>
</dbReference>
<evidence type="ECO:0000313" key="9">
    <source>
        <dbReference type="Proteomes" id="UP001231189"/>
    </source>
</evidence>
<evidence type="ECO:0000256" key="7">
    <source>
        <dbReference type="RuleBase" id="RU000461"/>
    </source>
</evidence>
<dbReference type="InterPro" id="IPR051103">
    <property type="entry name" value="Plant_metabolite_P450s"/>
</dbReference>
<proteinExistence type="inferred from homology"/>
<protein>
    <recommendedName>
        <fullName evidence="10">Cytochrome P450</fullName>
    </recommendedName>
</protein>
<dbReference type="InterPro" id="IPR036396">
    <property type="entry name" value="Cyt_P450_sf"/>
</dbReference>
<evidence type="ECO:0000256" key="4">
    <source>
        <dbReference type="ARBA" id="ARBA00022989"/>
    </source>
</evidence>
<comment type="cofactor">
    <cofactor evidence="6">
        <name>heme</name>
        <dbReference type="ChEBI" id="CHEBI:30413"/>
    </cofactor>
</comment>
<keyword evidence="6 7" id="KW-0349">Heme</keyword>
<dbReference type="GO" id="GO:0020037">
    <property type="term" value="F:heme binding"/>
    <property type="evidence" value="ECO:0007669"/>
    <property type="project" value="InterPro"/>
</dbReference>
<keyword evidence="5" id="KW-0472">Membrane</keyword>
<dbReference type="SUPFAM" id="SSF48264">
    <property type="entry name" value="Cytochrome P450"/>
    <property type="match status" value="1"/>
</dbReference>
<keyword evidence="4" id="KW-1133">Transmembrane helix</keyword>
<dbReference type="PANTHER" id="PTHR24298:SF389">
    <property type="entry name" value="OS04G0128400 PROTEIN"/>
    <property type="match status" value="1"/>
</dbReference>
<keyword evidence="7" id="KW-0560">Oxidoreductase</keyword>
<keyword evidence="6 7" id="KW-0408">Iron</keyword>
<dbReference type="EMBL" id="JAUUTY010000001">
    <property type="protein sequence ID" value="KAK1698511.1"/>
    <property type="molecule type" value="Genomic_DNA"/>
</dbReference>
<keyword evidence="7" id="KW-0503">Monooxygenase</keyword>
<dbReference type="PRINTS" id="PR00463">
    <property type="entry name" value="EP450I"/>
</dbReference>
<evidence type="ECO:0008006" key="10">
    <source>
        <dbReference type="Google" id="ProtNLM"/>
    </source>
</evidence>
<comment type="subcellular location">
    <subcellularLocation>
        <location evidence="1">Membrane</location>
        <topology evidence="1">Single-pass membrane protein</topology>
    </subcellularLocation>
</comment>
<organism evidence="8 9">
    <name type="scientific">Lolium multiflorum</name>
    <name type="common">Italian ryegrass</name>
    <name type="synonym">Lolium perenne subsp. multiflorum</name>
    <dbReference type="NCBI Taxonomy" id="4521"/>
    <lineage>
        <taxon>Eukaryota</taxon>
        <taxon>Viridiplantae</taxon>
        <taxon>Streptophyta</taxon>
        <taxon>Embryophyta</taxon>
        <taxon>Tracheophyta</taxon>
        <taxon>Spermatophyta</taxon>
        <taxon>Magnoliopsida</taxon>
        <taxon>Liliopsida</taxon>
        <taxon>Poales</taxon>
        <taxon>Poaceae</taxon>
        <taxon>BOP clade</taxon>
        <taxon>Pooideae</taxon>
        <taxon>Poodae</taxon>
        <taxon>Poeae</taxon>
        <taxon>Poeae Chloroplast Group 2 (Poeae type)</taxon>
        <taxon>Loliodinae</taxon>
        <taxon>Loliinae</taxon>
        <taxon>Lolium</taxon>
    </lineage>
</organism>
<dbReference type="GO" id="GO:0016020">
    <property type="term" value="C:membrane"/>
    <property type="evidence" value="ECO:0007669"/>
    <property type="project" value="UniProtKB-SubCell"/>
</dbReference>
<dbReference type="Gene3D" id="1.10.630.10">
    <property type="entry name" value="Cytochrome P450"/>
    <property type="match status" value="1"/>
</dbReference>
<accession>A0AAD8U264</accession>
<dbReference type="PRINTS" id="PR00385">
    <property type="entry name" value="P450"/>
</dbReference>
<comment type="similarity">
    <text evidence="7">Belongs to the cytochrome P450 family.</text>
</comment>
<evidence type="ECO:0000256" key="3">
    <source>
        <dbReference type="ARBA" id="ARBA00022723"/>
    </source>
</evidence>
<keyword evidence="9" id="KW-1185">Reference proteome</keyword>
<gene>
    <name evidence="8" type="ORF">QYE76_015208</name>
</gene>
<feature type="binding site" description="axial binding residue" evidence="6">
    <location>
        <position position="428"/>
    </location>
    <ligand>
        <name>heme</name>
        <dbReference type="ChEBI" id="CHEBI:30413"/>
    </ligand>
    <ligandPart>
        <name>Fe</name>
        <dbReference type="ChEBI" id="CHEBI:18248"/>
    </ligandPart>
</feature>
<sequence>MGKITNSALGTQNPMDPTMETVEVCALVAAVLFFLAVLRRSTSPAVQVVRDPAVAHSLLNETADAFTNRPNGGLLTALATWIPGPERVDTISTVAYGSHWRSLRSNLTAGFINPSRIAALAPLQRDAVQDLVAGLSSGPGPGGEVVVMREHLDRAIFALAARMCFGDGLDESCVRAMQRVMDDMTQAMDDTVSFDGSTLGRITHWRQLRRLLGLFVPLGELVRPLIAAARERKAAATDSRSRQAYVDSLVDLRVPNDVDTTKRALGDDEILNLVAEFLATNWGVIVACIEWTLASLVVHPEVQKKLRRKIDEAVAGDAEAVLSEKGLAGIPYLRAVVLESLRMHPPSPFVTRGVHDDLAAAPSGATGRLRKRIVFMVRDIGRHESAWTDPGQFRPERFLPGGEAEDVSPMPGRNEIRMMPFGGGRRFCPGSSLALLQARLFLAALLQNFELAPPSCGVDMTETGDFNNLMKKPLRVRVTPRTLP</sequence>
<dbReference type="Proteomes" id="UP001231189">
    <property type="component" value="Unassembled WGS sequence"/>
</dbReference>
<evidence type="ECO:0000256" key="1">
    <source>
        <dbReference type="ARBA" id="ARBA00004167"/>
    </source>
</evidence>
<dbReference type="PANTHER" id="PTHR24298">
    <property type="entry name" value="FLAVONOID 3'-MONOOXYGENASE-RELATED"/>
    <property type="match status" value="1"/>
</dbReference>
<dbReference type="InterPro" id="IPR017972">
    <property type="entry name" value="Cyt_P450_CS"/>
</dbReference>
<dbReference type="InterPro" id="IPR002401">
    <property type="entry name" value="Cyt_P450_E_grp-I"/>
</dbReference>
<comment type="caution">
    <text evidence="8">The sequence shown here is derived from an EMBL/GenBank/DDBJ whole genome shotgun (WGS) entry which is preliminary data.</text>
</comment>
<keyword evidence="3 6" id="KW-0479">Metal-binding</keyword>
<dbReference type="AlphaFoldDB" id="A0AAD8U264"/>